<dbReference type="RefSeq" id="WP_084665384.1">
    <property type="nucleotide sequence ID" value="NZ_LT838272.1"/>
</dbReference>
<evidence type="ECO:0000313" key="2">
    <source>
        <dbReference type="Proteomes" id="UP000192569"/>
    </source>
</evidence>
<dbReference type="OrthoDB" id="1525151at2"/>
<gene>
    <name evidence="1" type="ORF">SAMN00808754_1787</name>
</gene>
<dbReference type="InterPro" id="IPR016155">
    <property type="entry name" value="Mopterin_synth/thiamin_S_b"/>
</dbReference>
<dbReference type="EMBL" id="LT838272">
    <property type="protein sequence ID" value="SMB97213.1"/>
    <property type="molecule type" value="Genomic_DNA"/>
</dbReference>
<name>A0A1W1VVC4_9FIRM</name>
<organism evidence="1 2">
    <name type="scientific">Thermanaeromonas toyohensis ToBE</name>
    <dbReference type="NCBI Taxonomy" id="698762"/>
    <lineage>
        <taxon>Bacteria</taxon>
        <taxon>Bacillati</taxon>
        <taxon>Bacillota</taxon>
        <taxon>Clostridia</taxon>
        <taxon>Neomoorellales</taxon>
        <taxon>Neomoorellaceae</taxon>
        <taxon>Thermanaeromonas</taxon>
    </lineage>
</organism>
<dbReference type="Gene3D" id="3.10.20.30">
    <property type="match status" value="1"/>
</dbReference>
<accession>A0A1W1VVC4</accession>
<proteinExistence type="predicted"/>
<dbReference type="Proteomes" id="UP000192569">
    <property type="component" value="Chromosome I"/>
</dbReference>
<protein>
    <submittedName>
        <fullName evidence="1">Thiamine biosynthesis protein ThiS</fullName>
    </submittedName>
</protein>
<dbReference type="STRING" id="698762.SAMN00808754_1787"/>
<evidence type="ECO:0000313" key="1">
    <source>
        <dbReference type="EMBL" id="SMB97213.1"/>
    </source>
</evidence>
<keyword evidence="2" id="KW-1185">Reference proteome</keyword>
<dbReference type="AlphaFoldDB" id="A0A1W1VVC4"/>
<dbReference type="InterPro" id="IPR012675">
    <property type="entry name" value="Beta-grasp_dom_sf"/>
</dbReference>
<dbReference type="SUPFAM" id="SSF54285">
    <property type="entry name" value="MoaD/ThiS"/>
    <property type="match status" value="1"/>
</dbReference>
<sequence length="66" mass="7126">MLEVTINGEKLQVENGVTLKDLLQRKGLLTPTVTTILNGRVLSPKEYSVVLKPGDVIDTASYLEGG</sequence>
<reference evidence="1 2" key="1">
    <citation type="submission" date="2017-04" db="EMBL/GenBank/DDBJ databases">
        <authorList>
            <person name="Afonso C.L."/>
            <person name="Miller P.J."/>
            <person name="Scott M.A."/>
            <person name="Spackman E."/>
            <person name="Goraichik I."/>
            <person name="Dimitrov K.M."/>
            <person name="Suarez D.L."/>
            <person name="Swayne D.E."/>
        </authorList>
    </citation>
    <scope>NUCLEOTIDE SEQUENCE [LARGE SCALE GENOMIC DNA]</scope>
    <source>
        <strain evidence="1 2">ToBE</strain>
    </source>
</reference>